<feature type="domain" description="PPIase cyclophilin-type" evidence="1">
    <location>
        <begin position="53"/>
        <end position="246"/>
    </location>
</feature>
<dbReference type="VEuPathDB" id="TriTrypDB:TvY486_0805880"/>
<dbReference type="EMBL" id="HE573024">
    <property type="protein sequence ID" value="CCC49981.1"/>
    <property type="molecule type" value="Genomic_DNA"/>
</dbReference>
<dbReference type="AlphaFoldDB" id="G0U1M4"/>
<accession>G0U1M4</accession>
<dbReference type="InterPro" id="IPR002130">
    <property type="entry name" value="Cyclophilin-type_PPIase_dom"/>
</dbReference>
<dbReference type="SUPFAM" id="SSF50891">
    <property type="entry name" value="Cyclophilin-like"/>
    <property type="match status" value="1"/>
</dbReference>
<name>G0U1M4_TRYVY</name>
<protein>
    <recommendedName>
        <fullName evidence="1">PPIase cyclophilin-type domain-containing protein</fullName>
    </recommendedName>
</protein>
<evidence type="ECO:0000259" key="1">
    <source>
        <dbReference type="PROSITE" id="PS50072"/>
    </source>
</evidence>
<sequence>MYGKSLLRREPLGVPHRGITLTHPSNPVIFMDITIPCHKETGAENAEHEGLTSRFMFELFADLAPTLAANVYGLCIGSCSRLVEHRPQAAGYRGTLLHDTLVGQYLIGGDVMGGSGSGFFSAVGERQGPLQIPINELDALTRTAPERCTQTQGLYMQYWNHSAAAKETAEPPKVASTFRMDIEEREAADKMPDNGILIGRMVYHDEEERSAAKRDLKELTKAVFHAKRATPSRQNLLFPVITSCGEM</sequence>
<dbReference type="PROSITE" id="PS50072">
    <property type="entry name" value="CSA_PPIASE_2"/>
    <property type="match status" value="1"/>
</dbReference>
<proteinExistence type="predicted"/>
<dbReference type="InterPro" id="IPR029000">
    <property type="entry name" value="Cyclophilin-like_dom_sf"/>
</dbReference>
<dbReference type="GO" id="GO:0003755">
    <property type="term" value="F:peptidyl-prolyl cis-trans isomerase activity"/>
    <property type="evidence" value="ECO:0007669"/>
    <property type="project" value="InterPro"/>
</dbReference>
<dbReference type="Gene3D" id="2.40.100.10">
    <property type="entry name" value="Cyclophilin-like"/>
    <property type="match status" value="1"/>
</dbReference>
<reference evidence="2" key="1">
    <citation type="journal article" date="2012" name="Proc. Natl. Acad. Sci. U.S.A.">
        <title>Antigenic diversity is generated by distinct evolutionary mechanisms in African trypanosome species.</title>
        <authorList>
            <person name="Jackson A.P."/>
            <person name="Berry A."/>
            <person name="Aslett M."/>
            <person name="Allison H.C."/>
            <person name="Burton P."/>
            <person name="Vavrova-Anderson J."/>
            <person name="Brown R."/>
            <person name="Browne H."/>
            <person name="Corton N."/>
            <person name="Hauser H."/>
            <person name="Gamble J."/>
            <person name="Gilderthorp R."/>
            <person name="Marcello L."/>
            <person name="McQuillan J."/>
            <person name="Otto T.D."/>
            <person name="Quail M.A."/>
            <person name="Sanders M.J."/>
            <person name="van Tonder A."/>
            <person name="Ginger M.L."/>
            <person name="Field M.C."/>
            <person name="Barry J.D."/>
            <person name="Hertz-Fowler C."/>
            <person name="Berriman M."/>
        </authorList>
    </citation>
    <scope>NUCLEOTIDE SEQUENCE</scope>
    <source>
        <strain evidence="2">Y486</strain>
    </source>
</reference>
<evidence type="ECO:0000313" key="2">
    <source>
        <dbReference type="EMBL" id="CCC49981.1"/>
    </source>
</evidence>
<gene>
    <name evidence="2" type="ORF">TVY486_0805880</name>
</gene>
<organism evidence="2">
    <name type="scientific">Trypanosoma vivax (strain Y486)</name>
    <dbReference type="NCBI Taxonomy" id="1055687"/>
    <lineage>
        <taxon>Eukaryota</taxon>
        <taxon>Discoba</taxon>
        <taxon>Euglenozoa</taxon>
        <taxon>Kinetoplastea</taxon>
        <taxon>Metakinetoplastina</taxon>
        <taxon>Trypanosomatida</taxon>
        <taxon>Trypanosomatidae</taxon>
        <taxon>Trypanosoma</taxon>
        <taxon>Duttonella</taxon>
    </lineage>
</organism>